<name>A0A8S5SMD8_9CAUD</name>
<dbReference type="EMBL" id="BK032630">
    <property type="protein sequence ID" value="DAF52177.1"/>
    <property type="molecule type" value="Genomic_DNA"/>
</dbReference>
<sequence length="338" mass="37213">MPLIEPYKDYGQTPVEAFGFHWLTRTDAWHPGGPAANQKWNERALRKRPDGSLEISISTVGGEPLSAEIVSAESMGYGTYEASYELLAPARMRDLHKNIVWGIFPFDWEDTYPGYQEIDIVEDSYWSGYTDMVGKYTLYPQDENSGKHLSDRVWTQSGKGATVRMTWTPGRVFWETWESSLTEDQARTTPVAQGGYYSGALAEGIPVPRSQRMHINLWAFRGKGGWESIPATTMHLKSFSYTPWAGAFGVQVGQAGAGRLSVVRGGREVAAVAGVKTAPIDPRAAIGAQDGVFDAWVDRPDGSILMRAVEDSGDGSVTIKHAHPVPAVDGLYSREVHL</sequence>
<organism evidence="1">
    <name type="scientific">Siphoviridae sp. ctq8D8</name>
    <dbReference type="NCBI Taxonomy" id="2827944"/>
    <lineage>
        <taxon>Viruses</taxon>
        <taxon>Duplodnaviria</taxon>
        <taxon>Heunggongvirae</taxon>
        <taxon>Uroviricota</taxon>
        <taxon>Caudoviricetes</taxon>
    </lineage>
</organism>
<protein>
    <recommendedName>
        <fullName evidence="2">GH16 domain-containing protein</fullName>
    </recommendedName>
</protein>
<accession>A0A8S5SMD8</accession>
<dbReference type="Gene3D" id="2.60.120.200">
    <property type="match status" value="1"/>
</dbReference>
<evidence type="ECO:0008006" key="2">
    <source>
        <dbReference type="Google" id="ProtNLM"/>
    </source>
</evidence>
<dbReference type="SUPFAM" id="SSF49899">
    <property type="entry name" value="Concanavalin A-like lectins/glucanases"/>
    <property type="match status" value="1"/>
</dbReference>
<evidence type="ECO:0000313" key="1">
    <source>
        <dbReference type="EMBL" id="DAF52177.1"/>
    </source>
</evidence>
<proteinExistence type="predicted"/>
<reference evidence="1" key="1">
    <citation type="journal article" date="2021" name="Proc. Natl. Acad. Sci. U.S.A.">
        <title>A Catalog of Tens of Thousands of Viruses from Human Metagenomes Reveals Hidden Associations with Chronic Diseases.</title>
        <authorList>
            <person name="Tisza M.J."/>
            <person name="Buck C.B."/>
        </authorList>
    </citation>
    <scope>NUCLEOTIDE SEQUENCE</scope>
    <source>
        <strain evidence="1">Ctq8D8</strain>
    </source>
</reference>
<dbReference type="InterPro" id="IPR013320">
    <property type="entry name" value="ConA-like_dom_sf"/>
</dbReference>